<feature type="signal peptide" evidence="1">
    <location>
        <begin position="1"/>
        <end position="20"/>
    </location>
</feature>
<dbReference type="EMBL" id="FOKK01000004">
    <property type="protein sequence ID" value="SFB07239.1"/>
    <property type="molecule type" value="Genomic_DNA"/>
</dbReference>
<dbReference type="STRING" id="237018.SAMN04489723_10467"/>
<name>A0A1I0Y1K2_9BACT</name>
<organism evidence="2 3">
    <name type="scientific">Algoriphagus aquimarinus</name>
    <dbReference type="NCBI Taxonomy" id="237018"/>
    <lineage>
        <taxon>Bacteria</taxon>
        <taxon>Pseudomonadati</taxon>
        <taxon>Bacteroidota</taxon>
        <taxon>Cytophagia</taxon>
        <taxon>Cytophagales</taxon>
        <taxon>Cyclobacteriaceae</taxon>
        <taxon>Algoriphagus</taxon>
    </lineage>
</organism>
<gene>
    <name evidence="2" type="ORF">SAMN04489723_10467</name>
</gene>
<evidence type="ECO:0000256" key="1">
    <source>
        <dbReference type="SAM" id="SignalP"/>
    </source>
</evidence>
<evidence type="ECO:0000313" key="3">
    <source>
        <dbReference type="Proteomes" id="UP000198790"/>
    </source>
</evidence>
<protein>
    <submittedName>
        <fullName evidence="2">Uncharacterized protein</fullName>
    </submittedName>
</protein>
<evidence type="ECO:0000313" key="2">
    <source>
        <dbReference type="EMBL" id="SFB07239.1"/>
    </source>
</evidence>
<sequence length="119" mass="13527">MKKIIVLAIVFLAMNQISHAQTQKGVKVSDIDKDYIELLGVSKLLSTKVKVLIDYGQPDDFWSSKDTQLIDDDGTPIIFESIMGAINYFSSHGYEFVNAYAITLGNQNVYHYMMRKKLE</sequence>
<keyword evidence="3" id="KW-1185">Reference proteome</keyword>
<feature type="chain" id="PRO_5011446613" evidence="1">
    <location>
        <begin position="21"/>
        <end position="119"/>
    </location>
</feature>
<reference evidence="2 3" key="1">
    <citation type="submission" date="2016-10" db="EMBL/GenBank/DDBJ databases">
        <authorList>
            <person name="de Groot N.N."/>
        </authorList>
    </citation>
    <scope>NUCLEOTIDE SEQUENCE [LARGE SCALE GENOMIC DNA]</scope>
    <source>
        <strain evidence="2 3">DSM 23399</strain>
    </source>
</reference>
<dbReference type="OrthoDB" id="5873496at2"/>
<proteinExistence type="predicted"/>
<keyword evidence="1" id="KW-0732">Signal</keyword>
<dbReference type="RefSeq" id="WP_092895440.1">
    <property type="nucleotide sequence ID" value="NZ_FOKK01000004.1"/>
</dbReference>
<dbReference type="AlphaFoldDB" id="A0A1I0Y1K2"/>
<dbReference type="Proteomes" id="UP000198790">
    <property type="component" value="Unassembled WGS sequence"/>
</dbReference>
<accession>A0A1I0Y1K2</accession>